<reference evidence="1" key="1">
    <citation type="submission" date="2016-12" db="EMBL/GenBank/DDBJ databases">
        <title>The genomes of Aspergillus section Nigri reveals drivers in fungal speciation.</title>
        <authorList>
            <consortium name="DOE Joint Genome Institute"/>
            <person name="Vesth T.C."/>
            <person name="Nybo J."/>
            <person name="Theobald S."/>
            <person name="Brandl J."/>
            <person name="Frisvad J.C."/>
            <person name="Nielsen K.F."/>
            <person name="Lyhne E.K."/>
            <person name="Kogle M.E."/>
            <person name="Kuo A."/>
            <person name="Riley R."/>
            <person name="Clum A."/>
            <person name="Nolan M."/>
            <person name="Lipzen A."/>
            <person name="Salamov A."/>
            <person name="Henrissat B."/>
            <person name="Wiebenga A."/>
            <person name="De Vries R.P."/>
            <person name="Grigoriev I.V."/>
            <person name="Mortensen U.H."/>
            <person name="Andersen M.R."/>
            <person name="Baker S.E."/>
        </authorList>
    </citation>
    <scope>NUCLEOTIDE SEQUENCE [LARGE SCALE GENOMIC DNA]</scope>
    <source>
        <strain evidence="1">CBS 115656</strain>
    </source>
</reference>
<dbReference type="Proteomes" id="UP000247647">
    <property type="component" value="Unassembled WGS sequence"/>
</dbReference>
<evidence type="ECO:0000313" key="1">
    <source>
        <dbReference type="EMBL" id="PYH34331.1"/>
    </source>
</evidence>
<keyword evidence="2" id="KW-1185">Reference proteome</keyword>
<dbReference type="AlphaFoldDB" id="A0A318YIG8"/>
<dbReference type="RefSeq" id="XP_025479809.1">
    <property type="nucleotide sequence ID" value="XM_025629392.1"/>
</dbReference>
<organism evidence="1 2">
    <name type="scientific">Aspergillus neoniger (strain CBS 115656)</name>
    <dbReference type="NCBI Taxonomy" id="1448310"/>
    <lineage>
        <taxon>Eukaryota</taxon>
        <taxon>Fungi</taxon>
        <taxon>Dikarya</taxon>
        <taxon>Ascomycota</taxon>
        <taxon>Pezizomycotina</taxon>
        <taxon>Eurotiomycetes</taxon>
        <taxon>Eurotiomycetidae</taxon>
        <taxon>Eurotiales</taxon>
        <taxon>Aspergillaceae</taxon>
        <taxon>Aspergillus</taxon>
        <taxon>Aspergillus subgen. Circumdati</taxon>
    </lineage>
</organism>
<protein>
    <submittedName>
        <fullName evidence="1">Uncharacterized protein</fullName>
    </submittedName>
</protein>
<name>A0A318YIG8_ASPNB</name>
<evidence type="ECO:0000313" key="2">
    <source>
        <dbReference type="Proteomes" id="UP000247647"/>
    </source>
</evidence>
<accession>A0A318YIG8</accession>
<dbReference type="OrthoDB" id="4498808at2759"/>
<gene>
    <name evidence="1" type="ORF">BO87DRAFT_56925</name>
</gene>
<dbReference type="GeneID" id="37131848"/>
<proteinExistence type="predicted"/>
<dbReference type="EMBL" id="KZ821460">
    <property type="protein sequence ID" value="PYH34331.1"/>
    <property type="molecule type" value="Genomic_DNA"/>
</dbReference>
<sequence length="111" mass="12104">MTATDDQGVKREAVACLQGGDALQQHCQAITCRCFNINSDVLGAHYFYTATSDLGDFSITRLQEVILASDDAHHWISIYTIKLRSRPSGAFLIGTSASPDIHLSTLAMRSD</sequence>